<feature type="compositionally biased region" description="Gly residues" evidence="8">
    <location>
        <begin position="400"/>
        <end position="412"/>
    </location>
</feature>
<proteinExistence type="inferred from homology"/>
<evidence type="ECO:0000256" key="8">
    <source>
        <dbReference type="SAM" id="MobiDB-lite"/>
    </source>
</evidence>
<evidence type="ECO:0000256" key="6">
    <source>
        <dbReference type="ARBA" id="ARBA00023136"/>
    </source>
</evidence>
<dbReference type="AlphaFoldDB" id="A0A444U1S1"/>
<feature type="region of interest" description="Disordered" evidence="8">
    <location>
        <begin position="129"/>
        <end position="148"/>
    </location>
</feature>
<dbReference type="GO" id="GO:0055038">
    <property type="term" value="C:recycling endosome membrane"/>
    <property type="evidence" value="ECO:0007669"/>
    <property type="project" value="UniProtKB-SubCell"/>
</dbReference>
<dbReference type="GO" id="GO:0071203">
    <property type="term" value="C:WASH complex"/>
    <property type="evidence" value="ECO:0007669"/>
    <property type="project" value="InterPro"/>
</dbReference>
<comment type="caution">
    <text evidence="10">The sequence shown here is derived from an EMBL/GenBank/DDBJ whole genome shotgun (WGS) entry which is preliminary data.</text>
</comment>
<organism evidence="10 11">
    <name type="scientific">Acipenser ruthenus</name>
    <name type="common">Sterlet sturgeon</name>
    <dbReference type="NCBI Taxonomy" id="7906"/>
    <lineage>
        <taxon>Eukaryota</taxon>
        <taxon>Metazoa</taxon>
        <taxon>Chordata</taxon>
        <taxon>Craniata</taxon>
        <taxon>Vertebrata</taxon>
        <taxon>Euteleostomi</taxon>
        <taxon>Actinopterygii</taxon>
        <taxon>Chondrostei</taxon>
        <taxon>Acipenseriformes</taxon>
        <taxon>Acipenseridae</taxon>
        <taxon>Acipenser</taxon>
    </lineage>
</organism>
<dbReference type="InterPro" id="IPR028290">
    <property type="entry name" value="WASH1"/>
</dbReference>
<keyword evidence="6" id="KW-0472">Membrane</keyword>
<comment type="similarity">
    <text evidence="3">Belongs to the WASH1 family.</text>
</comment>
<dbReference type="GO" id="GO:0006887">
    <property type="term" value="P:exocytosis"/>
    <property type="evidence" value="ECO:0007669"/>
    <property type="project" value="TreeGrafter"/>
</dbReference>
<evidence type="ECO:0000313" key="10">
    <source>
        <dbReference type="EMBL" id="RXM29111.1"/>
    </source>
</evidence>
<dbReference type="Proteomes" id="UP000289886">
    <property type="component" value="Unassembled WGS sequence"/>
</dbReference>
<evidence type="ECO:0000256" key="7">
    <source>
        <dbReference type="ARBA" id="ARBA00023203"/>
    </source>
</evidence>
<feature type="region of interest" description="Disordered" evidence="8">
    <location>
        <begin position="399"/>
        <end position="449"/>
    </location>
</feature>
<dbReference type="Pfam" id="PF11945">
    <property type="entry name" value="WASH_WAHD"/>
    <property type="match status" value="1"/>
</dbReference>
<sequence>MQSMRMRCATGDQTAGNDAVCRMRMSPKRFLEGQVYSVPLIQPDLRREEAIHQIADALQYLETISCDIFARVSRSVEKNRTHLQTVTDRIKLAQARIDKIKGSKKATKVFSSAKFPAPDRLQDYSSIFSGAADPSSQKRPRYKVQGKHRPLDEQALQEKLMYFPVCANAKRRSEDETEEGLGGLPRNISSITGLHCLQSPPQVCLCFTSYKKYVFLDPLAGAVTKTQNTLETEKEKPFDAPLSMTKREQLERQTAENYFYVPDLGQVPEIDVPSYLPDLPGIADDLSYSADLGPGIAPSGAASSIPELPSFGAEAGELSGPALVRGTPLEVVKPSDGRASLLESIREAGGIGKAKLRDVKERKKEKKKQKEQEQVTSTVSSGNMMSDLFNKLALRRKGISGKGPVVGEGGGDAPASSGSAFARMSDAIPPLPAPQQPNTGEEDEGDWEA</sequence>
<dbReference type="GO" id="GO:0005829">
    <property type="term" value="C:cytosol"/>
    <property type="evidence" value="ECO:0007669"/>
    <property type="project" value="GOC"/>
</dbReference>
<feature type="compositionally biased region" description="Acidic residues" evidence="8">
    <location>
        <begin position="440"/>
        <end position="449"/>
    </location>
</feature>
<dbReference type="GO" id="GO:0043015">
    <property type="term" value="F:gamma-tubulin binding"/>
    <property type="evidence" value="ECO:0007669"/>
    <property type="project" value="TreeGrafter"/>
</dbReference>
<dbReference type="GO" id="GO:0032456">
    <property type="term" value="P:endocytic recycling"/>
    <property type="evidence" value="ECO:0007669"/>
    <property type="project" value="TreeGrafter"/>
</dbReference>
<evidence type="ECO:0000256" key="2">
    <source>
        <dbReference type="ARBA" id="ARBA00004565"/>
    </source>
</evidence>
<feature type="compositionally biased region" description="Basic and acidic residues" evidence="8">
    <location>
        <begin position="355"/>
        <end position="373"/>
    </location>
</feature>
<reference evidence="10 11" key="1">
    <citation type="submission" date="2019-01" db="EMBL/GenBank/DDBJ databases">
        <title>Draft Genome and Complete Hox-Cluster Characterization of the Sterlet Sturgeon (Acipenser ruthenus).</title>
        <authorList>
            <person name="Wei Q."/>
        </authorList>
    </citation>
    <scope>NUCLEOTIDE SEQUENCE [LARGE SCALE GENOMIC DNA]</scope>
    <source>
        <strain evidence="10">WHYD16114868_AA</strain>
        <tissue evidence="10">Blood</tissue>
    </source>
</reference>
<evidence type="ECO:0000259" key="9">
    <source>
        <dbReference type="Pfam" id="PF11945"/>
    </source>
</evidence>
<feature type="domain" description="WASH1 WAHD" evidence="9">
    <location>
        <begin position="34"/>
        <end position="317"/>
    </location>
</feature>
<evidence type="ECO:0000256" key="5">
    <source>
        <dbReference type="ARBA" id="ARBA00022753"/>
    </source>
</evidence>
<feature type="region of interest" description="Disordered" evidence="8">
    <location>
        <begin position="353"/>
        <end position="382"/>
    </location>
</feature>
<dbReference type="GO" id="GO:0031901">
    <property type="term" value="C:early endosome membrane"/>
    <property type="evidence" value="ECO:0007669"/>
    <property type="project" value="UniProtKB-SubCell"/>
</dbReference>
<dbReference type="GO" id="GO:0043014">
    <property type="term" value="F:alpha-tubulin binding"/>
    <property type="evidence" value="ECO:0007669"/>
    <property type="project" value="InterPro"/>
</dbReference>
<gene>
    <name evidence="10" type="ORF">EOD39_9128</name>
</gene>
<evidence type="ECO:0000256" key="1">
    <source>
        <dbReference type="ARBA" id="ARBA00004146"/>
    </source>
</evidence>
<evidence type="ECO:0000256" key="4">
    <source>
        <dbReference type="ARBA" id="ARBA00022448"/>
    </source>
</evidence>
<dbReference type="PANTHER" id="PTHR23331">
    <property type="entry name" value="CXYORF1"/>
    <property type="match status" value="1"/>
</dbReference>
<keyword evidence="5" id="KW-0967">Endosome</keyword>
<evidence type="ECO:0000256" key="3">
    <source>
        <dbReference type="ARBA" id="ARBA00005602"/>
    </source>
</evidence>
<dbReference type="PANTHER" id="PTHR23331:SF5">
    <property type="entry name" value="WAS PROTEIN FAMILY HOMOLOG 2-RELATED"/>
    <property type="match status" value="1"/>
</dbReference>
<dbReference type="GO" id="GO:0034314">
    <property type="term" value="P:Arp2/3 complex-mediated actin nucleation"/>
    <property type="evidence" value="ECO:0007669"/>
    <property type="project" value="InterPro"/>
</dbReference>
<keyword evidence="7" id="KW-0009">Actin-binding</keyword>
<dbReference type="GO" id="GO:0042147">
    <property type="term" value="P:retrograde transport, endosome to Golgi"/>
    <property type="evidence" value="ECO:0007669"/>
    <property type="project" value="TreeGrafter"/>
</dbReference>
<comment type="subcellular location">
    <subcellularLocation>
        <location evidence="1">Early endosome membrane</location>
    </subcellularLocation>
    <subcellularLocation>
        <location evidence="2">Recycling endosome membrane</location>
    </subcellularLocation>
</comment>
<keyword evidence="11" id="KW-1185">Reference proteome</keyword>
<evidence type="ECO:0000313" key="11">
    <source>
        <dbReference type="Proteomes" id="UP000289886"/>
    </source>
</evidence>
<dbReference type="InterPro" id="IPR021854">
    <property type="entry name" value="WASH1_WAHD"/>
</dbReference>
<accession>A0A444U1S1</accession>
<dbReference type="EMBL" id="SCEB01215530">
    <property type="protein sequence ID" value="RXM29111.1"/>
    <property type="molecule type" value="Genomic_DNA"/>
</dbReference>
<name>A0A444U1S1_ACIRT</name>
<feature type="compositionally biased region" description="Basic residues" evidence="8">
    <location>
        <begin position="138"/>
        <end position="148"/>
    </location>
</feature>
<dbReference type="GO" id="GO:0003779">
    <property type="term" value="F:actin binding"/>
    <property type="evidence" value="ECO:0007669"/>
    <property type="project" value="UniProtKB-KW"/>
</dbReference>
<keyword evidence="4" id="KW-0813">Transport</keyword>
<protein>
    <submittedName>
        <fullName evidence="10">WAS protein family-like 1</fullName>
    </submittedName>
</protein>